<feature type="transmembrane region" description="Helical" evidence="5">
    <location>
        <begin position="7"/>
        <end position="24"/>
    </location>
</feature>
<organism evidence="6 7">
    <name type="scientific">Aciduricibacillus chroicocephali</name>
    <dbReference type="NCBI Taxonomy" id="3054939"/>
    <lineage>
        <taxon>Bacteria</taxon>
        <taxon>Bacillati</taxon>
        <taxon>Bacillota</taxon>
        <taxon>Bacilli</taxon>
        <taxon>Bacillales</taxon>
        <taxon>Bacillaceae</taxon>
        <taxon>Aciduricibacillus</taxon>
    </lineage>
</organism>
<evidence type="ECO:0000256" key="3">
    <source>
        <dbReference type="ARBA" id="ARBA00022989"/>
    </source>
</evidence>
<keyword evidence="7" id="KW-1185">Reference proteome</keyword>
<feature type="transmembrane region" description="Helical" evidence="5">
    <location>
        <begin position="96"/>
        <end position="117"/>
    </location>
</feature>
<feature type="transmembrane region" description="Helical" evidence="5">
    <location>
        <begin position="188"/>
        <end position="208"/>
    </location>
</feature>
<evidence type="ECO:0000256" key="1">
    <source>
        <dbReference type="ARBA" id="ARBA00004141"/>
    </source>
</evidence>
<protein>
    <submittedName>
        <fullName evidence="6">Bile acid:sodium symporter family protein</fullName>
    </submittedName>
</protein>
<keyword evidence="4 5" id="KW-0472">Membrane</keyword>
<evidence type="ECO:0000313" key="7">
    <source>
        <dbReference type="Proteomes" id="UP001180087"/>
    </source>
</evidence>
<dbReference type="Pfam" id="PF01758">
    <property type="entry name" value="SBF"/>
    <property type="match status" value="1"/>
</dbReference>
<dbReference type="RefSeq" id="WP_348028396.1">
    <property type="nucleotide sequence ID" value="NZ_CP129113.1"/>
</dbReference>
<accession>A0ABY9KVX8</accession>
<dbReference type="PANTHER" id="PTHR10361">
    <property type="entry name" value="SODIUM-BILE ACID COTRANSPORTER"/>
    <property type="match status" value="1"/>
</dbReference>
<dbReference type="PANTHER" id="PTHR10361:SF28">
    <property type="entry name" value="P3 PROTEIN-RELATED"/>
    <property type="match status" value="1"/>
</dbReference>
<proteinExistence type="predicted"/>
<dbReference type="InterPro" id="IPR004710">
    <property type="entry name" value="Bilac:Na_transpt"/>
</dbReference>
<dbReference type="InterPro" id="IPR038770">
    <property type="entry name" value="Na+/solute_symporter_sf"/>
</dbReference>
<keyword evidence="2 5" id="KW-0812">Transmembrane</keyword>
<gene>
    <name evidence="6" type="ORF">QR721_01285</name>
</gene>
<sequence>MKIATIIIARLMPLWIVVFAMWGISEPDLFKGWNMATGPALGLVLFIMGLTLDRSRLGILLKKPKIPLLGSLGKWIIGAVVSIIIGLLFFGVSELFYGIIMAGIVPSGTSANLNALIGRGDLALSITMSAFDTLIGPLLTPLLAKVIIGTSVHFAYLPFLWKMTRIVFIPLIFGILLQNYYPKLNDFIKPYASIISALSLYVVVLGITAKSSSSLLAHTYVLPALFLCVVIQVVLQMLLGFGYAKWIGCTDAECRSMLFEVGICNSALATVLASDAFGSLAALASMANMVANLTLGSLAGVILSTIPLRERNKVNSH</sequence>
<keyword evidence="3 5" id="KW-1133">Transmembrane helix</keyword>
<evidence type="ECO:0000256" key="4">
    <source>
        <dbReference type="ARBA" id="ARBA00023136"/>
    </source>
</evidence>
<name>A0ABY9KVX8_9BACI</name>
<dbReference type="Proteomes" id="UP001180087">
    <property type="component" value="Chromosome"/>
</dbReference>
<evidence type="ECO:0000256" key="2">
    <source>
        <dbReference type="ARBA" id="ARBA00022692"/>
    </source>
</evidence>
<reference evidence="6" key="1">
    <citation type="submission" date="2023-06" db="EMBL/GenBank/DDBJ databases">
        <title>A Treasure from Seagulls: Isolation and Description of Aciduricobacillus qingdaonensis gen. nov., sp. nov., a Rare Obligately Uric Acid-utilizing Member in the Family Bacillaceae.</title>
        <authorList>
            <person name="Liu W."/>
            <person name="Wang B."/>
        </authorList>
    </citation>
    <scope>NUCLEOTIDE SEQUENCE</scope>
    <source>
        <strain evidence="6">44XB</strain>
    </source>
</reference>
<feature type="transmembrane region" description="Helical" evidence="5">
    <location>
        <begin position="220"/>
        <end position="244"/>
    </location>
</feature>
<evidence type="ECO:0000313" key="6">
    <source>
        <dbReference type="EMBL" id="WLV24901.1"/>
    </source>
</evidence>
<feature type="transmembrane region" description="Helical" evidence="5">
    <location>
        <begin position="72"/>
        <end position="90"/>
    </location>
</feature>
<feature type="transmembrane region" description="Helical" evidence="5">
    <location>
        <begin position="280"/>
        <end position="303"/>
    </location>
</feature>
<evidence type="ECO:0000256" key="5">
    <source>
        <dbReference type="SAM" id="Phobius"/>
    </source>
</evidence>
<dbReference type="InterPro" id="IPR002657">
    <property type="entry name" value="BilAc:Na_symport/Acr3"/>
</dbReference>
<feature type="transmembrane region" description="Helical" evidence="5">
    <location>
        <begin position="163"/>
        <end position="181"/>
    </location>
</feature>
<feature type="transmembrane region" description="Helical" evidence="5">
    <location>
        <begin position="36"/>
        <end position="52"/>
    </location>
</feature>
<feature type="transmembrane region" description="Helical" evidence="5">
    <location>
        <begin position="256"/>
        <end position="274"/>
    </location>
</feature>
<dbReference type="Gene3D" id="1.20.1530.20">
    <property type="match status" value="1"/>
</dbReference>
<dbReference type="EMBL" id="CP129113">
    <property type="protein sequence ID" value="WLV24901.1"/>
    <property type="molecule type" value="Genomic_DNA"/>
</dbReference>
<comment type="subcellular location">
    <subcellularLocation>
        <location evidence="1">Membrane</location>
        <topology evidence="1">Multi-pass membrane protein</topology>
    </subcellularLocation>
</comment>